<reference evidence="1 2" key="2">
    <citation type="submission" date="2018-11" db="EMBL/GenBank/DDBJ databases">
        <authorList>
            <consortium name="Pathogen Informatics"/>
        </authorList>
    </citation>
    <scope>NUCLEOTIDE SEQUENCE [LARGE SCALE GENOMIC DNA]</scope>
</reference>
<evidence type="ECO:0000313" key="1">
    <source>
        <dbReference type="EMBL" id="VDO15889.1"/>
    </source>
</evidence>
<accession>A0A0R3QEA5</accession>
<dbReference type="AlphaFoldDB" id="A0A0R3QEA5"/>
<keyword evidence="2" id="KW-1185">Reference proteome</keyword>
<dbReference type="EMBL" id="UZAG01003780">
    <property type="protein sequence ID" value="VDO15889.1"/>
    <property type="molecule type" value="Genomic_DNA"/>
</dbReference>
<evidence type="ECO:0000313" key="3">
    <source>
        <dbReference type="WBParaSite" id="BTMF_0000469301-mRNA-1"/>
    </source>
</evidence>
<gene>
    <name evidence="1" type="ORF">BTMF_LOCUS3987</name>
</gene>
<protein>
    <submittedName>
        <fullName evidence="3">GAF domain-containing protein</fullName>
    </submittedName>
</protein>
<dbReference type="Proteomes" id="UP000280834">
    <property type="component" value="Unassembled WGS sequence"/>
</dbReference>
<dbReference type="WBParaSite" id="BTMF_0000469301-mRNA-1">
    <property type="protein sequence ID" value="BTMF_0000469301-mRNA-1"/>
    <property type="gene ID" value="BTMF_0000469301"/>
</dbReference>
<proteinExistence type="predicted"/>
<reference evidence="3" key="1">
    <citation type="submission" date="2017-02" db="UniProtKB">
        <authorList>
            <consortium name="WormBaseParasite"/>
        </authorList>
    </citation>
    <scope>IDENTIFICATION</scope>
</reference>
<organism evidence="3">
    <name type="scientific">Brugia timori</name>
    <dbReference type="NCBI Taxonomy" id="42155"/>
    <lineage>
        <taxon>Eukaryota</taxon>
        <taxon>Metazoa</taxon>
        <taxon>Ecdysozoa</taxon>
        <taxon>Nematoda</taxon>
        <taxon>Chromadorea</taxon>
        <taxon>Rhabditida</taxon>
        <taxon>Spirurina</taxon>
        <taxon>Spiruromorpha</taxon>
        <taxon>Filarioidea</taxon>
        <taxon>Onchocercidae</taxon>
        <taxon>Brugia</taxon>
    </lineage>
</organism>
<sequence>MTGGRLLSTERELAAITKSMKGDFGPALMPIASPNANKFSNWLIAIWAGWDFESENPSAKIEVSYVQGYGKAFHFRFESPHRGRHGYRHAQFSKNISNAGVVGTPVSNWEVHESTPAFPLPCGDEAGLLVACAVSIYGSLMDEDLRSRIRTMSLKDEFLRSIVN</sequence>
<evidence type="ECO:0000313" key="2">
    <source>
        <dbReference type="Proteomes" id="UP000280834"/>
    </source>
</evidence>
<name>A0A0R3QEA5_9BILA</name>